<feature type="binding site" evidence="1">
    <location>
        <position position="181"/>
    </location>
    <ligand>
        <name>Zn(2+)</name>
        <dbReference type="ChEBI" id="CHEBI:29105"/>
    </ligand>
</feature>
<protein>
    <submittedName>
        <fullName evidence="2">DNA-3-methyladenine glycosylase I</fullName>
    </submittedName>
</protein>
<dbReference type="PANTHER" id="PTHR30037:SF4">
    <property type="entry name" value="DNA-3-METHYLADENINE GLYCOSYLASE I"/>
    <property type="match status" value="1"/>
</dbReference>
<evidence type="ECO:0000313" key="2">
    <source>
        <dbReference type="EMBL" id="MBE0346864.1"/>
    </source>
</evidence>
<feature type="binding site" evidence="1">
    <location>
        <position position="19"/>
    </location>
    <ligand>
        <name>Zn(2+)</name>
        <dbReference type="ChEBI" id="CHEBI:29105"/>
    </ligand>
</feature>
<keyword evidence="1" id="KW-0862">Zinc</keyword>
<dbReference type="InterPro" id="IPR052891">
    <property type="entry name" value="DNA-3mA_glycosylase"/>
</dbReference>
<dbReference type="GO" id="GO:0046872">
    <property type="term" value="F:metal ion binding"/>
    <property type="evidence" value="ECO:0007669"/>
    <property type="project" value="UniProtKB-KW"/>
</dbReference>
<dbReference type="EMBL" id="AQHF01000024">
    <property type="protein sequence ID" value="MBE0346864.1"/>
    <property type="molecule type" value="Genomic_DNA"/>
</dbReference>
<reference evidence="2 3" key="1">
    <citation type="submission" date="2015-06" db="EMBL/GenBank/DDBJ databases">
        <title>Genome sequence of Pseudoalteromonas peptidolytica.</title>
        <authorList>
            <person name="Xie B.-B."/>
            <person name="Rong J.-C."/>
            <person name="Qin Q.-L."/>
            <person name="Zhang Y.-Z."/>
        </authorList>
    </citation>
    <scope>NUCLEOTIDE SEQUENCE [LARGE SCALE GENOMIC DNA]</scope>
    <source>
        <strain evidence="2 3">F12-50-A1</strain>
    </source>
</reference>
<dbReference type="Pfam" id="PF03352">
    <property type="entry name" value="Adenine_glyco"/>
    <property type="match status" value="1"/>
</dbReference>
<proteinExistence type="predicted"/>
<gene>
    <name evidence="2" type="primary">tag</name>
    <name evidence="2" type="ORF">PPEP_a2992</name>
</gene>
<dbReference type="GO" id="GO:0006284">
    <property type="term" value="P:base-excision repair"/>
    <property type="evidence" value="ECO:0007669"/>
    <property type="project" value="InterPro"/>
</dbReference>
<feature type="binding site" evidence="1">
    <location>
        <position position="5"/>
    </location>
    <ligand>
        <name>Zn(2+)</name>
        <dbReference type="ChEBI" id="CHEBI:29105"/>
    </ligand>
</feature>
<name>A0A8I0T655_9GAMM</name>
<dbReference type="Gene3D" id="1.10.340.30">
    <property type="entry name" value="Hypothetical protein, domain 2"/>
    <property type="match status" value="1"/>
</dbReference>
<dbReference type="RefSeq" id="WP_147390472.1">
    <property type="nucleotide sequence ID" value="NZ_AQHF01000024.1"/>
</dbReference>
<comment type="caution">
    <text evidence="2">The sequence shown here is derived from an EMBL/GenBank/DDBJ whole genome shotgun (WGS) entry which is preliminary data.</text>
</comment>
<accession>A0A8I0T655</accession>
<organism evidence="2 3">
    <name type="scientific">Pseudoalteromonas peptidolytica F12-50-A1</name>
    <dbReference type="NCBI Taxonomy" id="1315280"/>
    <lineage>
        <taxon>Bacteria</taxon>
        <taxon>Pseudomonadati</taxon>
        <taxon>Pseudomonadota</taxon>
        <taxon>Gammaproteobacteria</taxon>
        <taxon>Alteromonadales</taxon>
        <taxon>Pseudoalteromonadaceae</taxon>
        <taxon>Pseudoalteromonas</taxon>
    </lineage>
</organism>
<evidence type="ECO:0000313" key="3">
    <source>
        <dbReference type="Proteomes" id="UP000660708"/>
    </source>
</evidence>
<dbReference type="InterPro" id="IPR011257">
    <property type="entry name" value="DNA_glycosylase"/>
</dbReference>
<dbReference type="AlphaFoldDB" id="A0A8I0T655"/>
<dbReference type="InterPro" id="IPR005019">
    <property type="entry name" value="Adenine_glyco"/>
</dbReference>
<keyword evidence="1" id="KW-0479">Metal-binding</keyword>
<dbReference type="GO" id="GO:0008725">
    <property type="term" value="F:DNA-3-methyladenine glycosylase activity"/>
    <property type="evidence" value="ECO:0007669"/>
    <property type="project" value="InterPro"/>
</dbReference>
<dbReference type="Proteomes" id="UP000660708">
    <property type="component" value="Unassembled WGS sequence"/>
</dbReference>
<dbReference type="SUPFAM" id="SSF48150">
    <property type="entry name" value="DNA-glycosylase"/>
    <property type="match status" value="1"/>
</dbReference>
<keyword evidence="3" id="KW-1185">Reference proteome</keyword>
<feature type="binding site" evidence="1">
    <location>
        <position position="177"/>
    </location>
    <ligand>
        <name>Zn(2+)</name>
        <dbReference type="ChEBI" id="CHEBI:29105"/>
    </ligand>
</feature>
<dbReference type="PANTHER" id="PTHR30037">
    <property type="entry name" value="DNA-3-METHYLADENINE GLYCOSYLASE 1"/>
    <property type="match status" value="1"/>
</dbReference>
<sequence length="200" mass="23309">MNRRCSWVDQSKPDYIEYHDKEWGKPVLNDKSLFEFLTLESAQAGLSWYTILKKREGYRQAFHNFDVQKVSQMTEQDIERLLTFDGIIRNRAKIAATINNARHFIEIQQAFGSFARYQWGFVDYQPIVNKMRDKQDAVATSEISDKFAKDLKKRGFKFLGSTTVYAHMQACGMVNDHADDCFCKQAIIDSYVSLDFSKIE</sequence>
<evidence type="ECO:0000256" key="1">
    <source>
        <dbReference type="PIRSR" id="PIRSR605019-1"/>
    </source>
</evidence>